<keyword evidence="3" id="KW-1185">Reference proteome</keyword>
<proteinExistence type="predicted"/>
<protein>
    <recommendedName>
        <fullName evidence="1">CxC1-like cysteine cluster associated with KDZ transposases domain-containing protein</fullName>
    </recommendedName>
</protein>
<feature type="non-terminal residue" evidence="2">
    <location>
        <position position="84"/>
    </location>
</feature>
<dbReference type="Proteomes" id="UP000077266">
    <property type="component" value="Unassembled WGS sequence"/>
</dbReference>
<feature type="non-terminal residue" evidence="2">
    <location>
        <position position="1"/>
    </location>
</feature>
<dbReference type="AlphaFoldDB" id="A0A165CXR7"/>
<evidence type="ECO:0000259" key="1">
    <source>
        <dbReference type="Pfam" id="PF18802"/>
    </source>
</evidence>
<gene>
    <name evidence="2" type="ORF">EXIGLDRAFT_595291</name>
</gene>
<dbReference type="InterPro" id="IPR041320">
    <property type="entry name" value="CxC1"/>
</dbReference>
<dbReference type="Pfam" id="PF18802">
    <property type="entry name" value="CxC1"/>
    <property type="match status" value="1"/>
</dbReference>
<accession>A0A165CXR7</accession>
<evidence type="ECO:0000313" key="3">
    <source>
        <dbReference type="Proteomes" id="UP000077266"/>
    </source>
</evidence>
<name>A0A165CXR7_EXIGL</name>
<feature type="domain" description="CxC1-like cysteine cluster associated with KDZ transposases" evidence="1">
    <location>
        <begin position="1"/>
        <end position="60"/>
    </location>
</feature>
<reference evidence="2 3" key="1">
    <citation type="journal article" date="2016" name="Mol. Biol. Evol.">
        <title>Comparative Genomics of Early-Diverging Mushroom-Forming Fungi Provides Insights into the Origins of Lignocellulose Decay Capabilities.</title>
        <authorList>
            <person name="Nagy L.G."/>
            <person name="Riley R."/>
            <person name="Tritt A."/>
            <person name="Adam C."/>
            <person name="Daum C."/>
            <person name="Floudas D."/>
            <person name="Sun H."/>
            <person name="Yadav J.S."/>
            <person name="Pangilinan J."/>
            <person name="Larsson K.H."/>
            <person name="Matsuura K."/>
            <person name="Barry K."/>
            <person name="Labutti K."/>
            <person name="Kuo R."/>
            <person name="Ohm R.A."/>
            <person name="Bhattacharya S.S."/>
            <person name="Shirouzu T."/>
            <person name="Yoshinaga Y."/>
            <person name="Martin F.M."/>
            <person name="Grigoriev I.V."/>
            <person name="Hibbett D.S."/>
        </authorList>
    </citation>
    <scope>NUCLEOTIDE SEQUENCE [LARGE SCALE GENOMIC DNA]</scope>
    <source>
        <strain evidence="2 3">HHB12029</strain>
    </source>
</reference>
<evidence type="ECO:0000313" key="2">
    <source>
        <dbReference type="EMBL" id="KZV83385.1"/>
    </source>
</evidence>
<dbReference type="STRING" id="1314781.A0A165CXR7"/>
<sequence>CNCRPAAEQLLARGYFPCAPKRPSLAFNLNVLEFITLHSHNVAPNVTAWATTLQQYWARRGVVANQGETFRKRLSTALKWYHVL</sequence>
<dbReference type="InParanoid" id="A0A165CXR7"/>
<dbReference type="OrthoDB" id="3200967at2759"/>
<organism evidence="2 3">
    <name type="scientific">Exidia glandulosa HHB12029</name>
    <dbReference type="NCBI Taxonomy" id="1314781"/>
    <lineage>
        <taxon>Eukaryota</taxon>
        <taxon>Fungi</taxon>
        <taxon>Dikarya</taxon>
        <taxon>Basidiomycota</taxon>
        <taxon>Agaricomycotina</taxon>
        <taxon>Agaricomycetes</taxon>
        <taxon>Auriculariales</taxon>
        <taxon>Exidiaceae</taxon>
        <taxon>Exidia</taxon>
    </lineage>
</organism>
<dbReference type="EMBL" id="KV426274">
    <property type="protein sequence ID" value="KZV83385.1"/>
    <property type="molecule type" value="Genomic_DNA"/>
</dbReference>